<organism evidence="2 3">
    <name type="scientific">Dyadobacter luteus</name>
    <dbReference type="NCBI Taxonomy" id="2259619"/>
    <lineage>
        <taxon>Bacteria</taxon>
        <taxon>Pseudomonadati</taxon>
        <taxon>Bacteroidota</taxon>
        <taxon>Cytophagia</taxon>
        <taxon>Cytophagales</taxon>
        <taxon>Spirosomataceae</taxon>
        <taxon>Dyadobacter</taxon>
    </lineage>
</organism>
<gene>
    <name evidence="2" type="ORF">DSL64_21365</name>
</gene>
<keyword evidence="1" id="KW-0472">Membrane</keyword>
<evidence type="ECO:0000256" key="1">
    <source>
        <dbReference type="SAM" id="Phobius"/>
    </source>
</evidence>
<dbReference type="AlphaFoldDB" id="A0A3D8Y6F3"/>
<evidence type="ECO:0000313" key="3">
    <source>
        <dbReference type="Proteomes" id="UP000256373"/>
    </source>
</evidence>
<evidence type="ECO:0000313" key="2">
    <source>
        <dbReference type="EMBL" id="REA58159.1"/>
    </source>
</evidence>
<reference evidence="2 3" key="1">
    <citation type="submission" date="2018-07" db="EMBL/GenBank/DDBJ databases">
        <title>Dyadobacter roseus sp. nov., isolated from rose rhizosphere soil.</title>
        <authorList>
            <person name="Chen L."/>
        </authorList>
    </citation>
    <scope>NUCLEOTIDE SEQUENCE [LARGE SCALE GENOMIC DNA]</scope>
    <source>
        <strain evidence="2 3">RS19</strain>
    </source>
</reference>
<protein>
    <submittedName>
        <fullName evidence="2">Uncharacterized protein</fullName>
    </submittedName>
</protein>
<name>A0A3D8Y6F3_9BACT</name>
<keyword evidence="1" id="KW-1133">Transmembrane helix</keyword>
<accession>A0A3D8Y6F3</accession>
<keyword evidence="1" id="KW-0812">Transmembrane</keyword>
<dbReference type="EMBL" id="QNUL01000022">
    <property type="protein sequence ID" value="REA58159.1"/>
    <property type="molecule type" value="Genomic_DNA"/>
</dbReference>
<proteinExistence type="predicted"/>
<dbReference type="RefSeq" id="WP_115832975.1">
    <property type="nucleotide sequence ID" value="NZ_QNUL01000022.1"/>
</dbReference>
<sequence length="148" mass="17155">MKGQVYIILLGLAIVIGSYIWFISKLVGNIPALKEYKRYENISLLDSNIKSILQHELKYNCVKIDTISRNDDEPKYILTVDMKFKEYDYKFIISYFSYNSILNSSYNSKIELIGAYDFKNKVGGFHIDKAGMEDVIGVFEQKIIAKLR</sequence>
<keyword evidence="3" id="KW-1185">Reference proteome</keyword>
<feature type="transmembrane region" description="Helical" evidence="1">
    <location>
        <begin position="6"/>
        <end position="28"/>
    </location>
</feature>
<comment type="caution">
    <text evidence="2">The sequence shown here is derived from an EMBL/GenBank/DDBJ whole genome shotgun (WGS) entry which is preliminary data.</text>
</comment>
<dbReference type="Proteomes" id="UP000256373">
    <property type="component" value="Unassembled WGS sequence"/>
</dbReference>